<dbReference type="PANTHER" id="PTHR37610:SF40">
    <property type="entry name" value="OS01G0909600 PROTEIN"/>
    <property type="match status" value="1"/>
</dbReference>
<name>A0A834GWY9_RHOSS</name>
<dbReference type="Proteomes" id="UP000626092">
    <property type="component" value="Unassembled WGS sequence"/>
</dbReference>
<gene>
    <name evidence="1" type="ORF">RHSIM_Rhsim05G0129400</name>
</gene>
<evidence type="ECO:0008006" key="3">
    <source>
        <dbReference type="Google" id="ProtNLM"/>
    </source>
</evidence>
<dbReference type="EMBL" id="WJXA01000005">
    <property type="protein sequence ID" value="KAF7143300.1"/>
    <property type="molecule type" value="Genomic_DNA"/>
</dbReference>
<proteinExistence type="predicted"/>
<evidence type="ECO:0000313" key="2">
    <source>
        <dbReference type="Proteomes" id="UP000626092"/>
    </source>
</evidence>
<keyword evidence="2" id="KW-1185">Reference proteome</keyword>
<comment type="caution">
    <text evidence="1">The sequence shown here is derived from an EMBL/GenBank/DDBJ whole genome shotgun (WGS) entry which is preliminary data.</text>
</comment>
<protein>
    <recommendedName>
        <fullName evidence="3">Retrotransposon gag domain-containing protein</fullName>
    </recommendedName>
</protein>
<accession>A0A834GWY9</accession>
<dbReference type="AlphaFoldDB" id="A0A834GWY9"/>
<organism evidence="1 2">
    <name type="scientific">Rhododendron simsii</name>
    <name type="common">Sims's rhododendron</name>
    <dbReference type="NCBI Taxonomy" id="118357"/>
    <lineage>
        <taxon>Eukaryota</taxon>
        <taxon>Viridiplantae</taxon>
        <taxon>Streptophyta</taxon>
        <taxon>Embryophyta</taxon>
        <taxon>Tracheophyta</taxon>
        <taxon>Spermatophyta</taxon>
        <taxon>Magnoliopsida</taxon>
        <taxon>eudicotyledons</taxon>
        <taxon>Gunneridae</taxon>
        <taxon>Pentapetalae</taxon>
        <taxon>asterids</taxon>
        <taxon>Ericales</taxon>
        <taxon>Ericaceae</taxon>
        <taxon>Ericoideae</taxon>
        <taxon>Rhodoreae</taxon>
        <taxon>Rhododendron</taxon>
    </lineage>
</organism>
<evidence type="ECO:0000313" key="1">
    <source>
        <dbReference type="EMBL" id="KAF7143300.1"/>
    </source>
</evidence>
<dbReference type="OrthoDB" id="1690976at2759"/>
<sequence length="208" mass="23864">MPWFLGKMPRPTNGDPKVEQWDIDNWTILGWFFSSMEPSIFNMFMYHETADSLWKALTKMYAHSHNEARIFELHKEISRASQESLGLSVSEFFGYLQVRWDELAQYDLVSDFEATADVAVKRMDRLHTYFFLMGLKTDFENLRGQILNTSPLPSLLDTFAIMEGDERRRLISTHTQSPTIGVVFDQMAFAASSSFRPIGGLGSNVNVS</sequence>
<dbReference type="PANTHER" id="PTHR37610">
    <property type="entry name" value="CCHC-TYPE DOMAIN-CONTAINING PROTEIN"/>
    <property type="match status" value="1"/>
</dbReference>
<reference evidence="1" key="1">
    <citation type="submission" date="2019-11" db="EMBL/GenBank/DDBJ databases">
        <authorList>
            <person name="Liu Y."/>
            <person name="Hou J."/>
            <person name="Li T.-Q."/>
            <person name="Guan C.-H."/>
            <person name="Wu X."/>
            <person name="Wu H.-Z."/>
            <person name="Ling F."/>
            <person name="Zhang R."/>
            <person name="Shi X.-G."/>
            <person name="Ren J.-P."/>
            <person name="Chen E.-F."/>
            <person name="Sun J.-M."/>
        </authorList>
    </citation>
    <scope>NUCLEOTIDE SEQUENCE</scope>
    <source>
        <strain evidence="1">Adult_tree_wgs_1</strain>
        <tissue evidence="1">Leaves</tissue>
    </source>
</reference>